<dbReference type="Gene3D" id="3.40.190.10">
    <property type="entry name" value="Periplasmic binding protein-like II"/>
    <property type="match status" value="2"/>
</dbReference>
<name>A0A397Q9H1_9HYPH</name>
<feature type="transmembrane region" description="Helical" evidence="1">
    <location>
        <begin position="28"/>
        <end position="48"/>
    </location>
</feature>
<evidence type="ECO:0000256" key="1">
    <source>
        <dbReference type="SAM" id="Phobius"/>
    </source>
</evidence>
<dbReference type="RefSeq" id="WP_119061247.1">
    <property type="nucleotide sequence ID" value="NZ_QXDF01000001.1"/>
</dbReference>
<protein>
    <submittedName>
        <fullName evidence="2">TRAP transporter TAXI family solute receptor</fullName>
    </submittedName>
</protein>
<dbReference type="Pfam" id="PF16868">
    <property type="entry name" value="NMT1_3"/>
    <property type="match status" value="1"/>
</dbReference>
<keyword evidence="2" id="KW-0675">Receptor</keyword>
<dbReference type="OrthoDB" id="252197at2"/>
<keyword evidence="3" id="KW-1185">Reference proteome</keyword>
<keyword evidence="1" id="KW-0472">Membrane</keyword>
<dbReference type="AlphaFoldDB" id="A0A397Q9H1"/>
<organism evidence="2 3">
    <name type="scientific">Dichotomicrobium thermohalophilum</name>
    <dbReference type="NCBI Taxonomy" id="933063"/>
    <lineage>
        <taxon>Bacteria</taxon>
        <taxon>Pseudomonadati</taxon>
        <taxon>Pseudomonadota</taxon>
        <taxon>Alphaproteobacteria</taxon>
        <taxon>Hyphomicrobiales</taxon>
        <taxon>Hyphomicrobiaceae</taxon>
        <taxon>Dichotomicrobium</taxon>
    </lineage>
</organism>
<dbReference type="SUPFAM" id="SSF53850">
    <property type="entry name" value="Periplasmic binding protein-like II"/>
    <property type="match status" value="1"/>
</dbReference>
<dbReference type="PANTHER" id="PTHR42941">
    <property type="entry name" value="SLL1037 PROTEIN"/>
    <property type="match status" value="1"/>
</dbReference>
<dbReference type="Proteomes" id="UP000266273">
    <property type="component" value="Unassembled WGS sequence"/>
</dbReference>
<keyword evidence="1" id="KW-1133">Transmembrane helix</keyword>
<reference evidence="2 3" key="1">
    <citation type="submission" date="2018-08" db="EMBL/GenBank/DDBJ databases">
        <title>Genomic Encyclopedia of Archaeal and Bacterial Type Strains, Phase II (KMG-II): from individual species to whole genera.</title>
        <authorList>
            <person name="Goeker M."/>
        </authorList>
    </citation>
    <scope>NUCLEOTIDE SEQUENCE [LARGE SCALE GENOMIC DNA]</scope>
    <source>
        <strain evidence="2 3">DSM 5002</strain>
    </source>
</reference>
<gene>
    <name evidence="2" type="ORF">BXY53_1561</name>
</gene>
<dbReference type="NCBIfam" id="TIGR02122">
    <property type="entry name" value="TRAP_TAXI"/>
    <property type="match status" value="1"/>
</dbReference>
<sequence length="452" mass="48308">MPRENPALERLTRIAEGLRPASDGVWRWLPVGIGVGVVLLIALIYALAAGRGVERVTLTTGTEGGSYFALGQVIAEALGQADPPLEARVVQSGGAAENARRVALNPDTLGLVQSNTALSGEVKLIARLYPEVFHLLARGDAGIGDVPDLAGKRVAVMPAGSGSNIAFFDLLQHYQVPAAEVTIVPGALQDGLAALQAGEVDALFVIMALGNETIAESIRAADIQLLGLDQAQAMALFNPALTRVEVPKGVYSGDKPVPPETIDVLGVDALLVANRALPDDTAAAIVTTLFERRQQMVEGNRQAAFISQPTPQQRLTIGVHPGAESYFQRDKPPLLVEYAEPIGVAISLLVLVASGLWQARNWLSNARKNRADRYNLQIAALVDEAEQAATPEELEEVRRRLFAIFHDVIADLDNDRIEGTSLQSFSFAWDVAESTLTQRQLMIKGQSSPSAS</sequence>
<evidence type="ECO:0000313" key="3">
    <source>
        <dbReference type="Proteomes" id="UP000266273"/>
    </source>
</evidence>
<comment type="caution">
    <text evidence="2">The sequence shown here is derived from an EMBL/GenBank/DDBJ whole genome shotgun (WGS) entry which is preliminary data.</text>
</comment>
<proteinExistence type="predicted"/>
<dbReference type="PANTHER" id="PTHR42941:SF1">
    <property type="entry name" value="SLL1037 PROTEIN"/>
    <property type="match status" value="1"/>
</dbReference>
<dbReference type="EMBL" id="QXDF01000001">
    <property type="protein sequence ID" value="RIA56455.1"/>
    <property type="molecule type" value="Genomic_DNA"/>
</dbReference>
<dbReference type="InterPro" id="IPR011852">
    <property type="entry name" value="TRAP_TAXI"/>
</dbReference>
<keyword evidence="1" id="KW-0812">Transmembrane</keyword>
<evidence type="ECO:0000313" key="2">
    <source>
        <dbReference type="EMBL" id="RIA56455.1"/>
    </source>
</evidence>
<accession>A0A397Q9H1</accession>